<dbReference type="Pfam" id="PF25944">
    <property type="entry name" value="Beta-barrel_RND"/>
    <property type="match status" value="1"/>
</dbReference>
<dbReference type="InterPro" id="IPR058626">
    <property type="entry name" value="MdtA-like_b-barrel"/>
</dbReference>
<gene>
    <name evidence="8" type="ORF">QWZ10_03075</name>
</gene>
<accession>A0ABT8D6L2</accession>
<feature type="compositionally biased region" description="Basic residues" evidence="5">
    <location>
        <begin position="236"/>
        <end position="247"/>
    </location>
</feature>
<comment type="caution">
    <text evidence="8">The sequence shown here is derived from an EMBL/GenBank/DDBJ whole genome shotgun (WGS) entry which is preliminary data.</text>
</comment>
<keyword evidence="9" id="KW-1185">Reference proteome</keyword>
<protein>
    <submittedName>
        <fullName evidence="8">HlyD family efflux transporter periplasmic adaptor subunit</fullName>
    </submittedName>
</protein>
<feature type="region of interest" description="Disordered" evidence="5">
    <location>
        <begin position="224"/>
        <end position="257"/>
    </location>
</feature>
<dbReference type="InterPro" id="IPR058624">
    <property type="entry name" value="MdtA-like_HH"/>
</dbReference>
<evidence type="ECO:0000256" key="5">
    <source>
        <dbReference type="SAM" id="MobiDB-lite"/>
    </source>
</evidence>
<dbReference type="Proteomes" id="UP001243846">
    <property type="component" value="Unassembled WGS sequence"/>
</dbReference>
<keyword evidence="4" id="KW-0472">Membrane</keyword>
<proteinExistence type="predicted"/>
<sequence length="257" mass="27799">MRAQRTEREANLSLAERTFARQQEMVARNASTRVDFDSAGEQVEVLKAQIEALDAQIIQGEVAIETARANVGYTKITAPIDGTVLAIVSQEGQTVNASQAAPTIVILGQLDRMTVRAEISEADIVRIRPGQEVWFNILGEPGKRYGASLETVEPAPESIRNDSSISTSASGTSTSTAAVYYNGVFTVPNPEQALRTYMTAQVYIVLGRAENVLTVPFSAVTVTPTGRQGGGAEGRGRRRGRRRRRFGLRFGGSRRGA</sequence>
<evidence type="ECO:0000256" key="1">
    <source>
        <dbReference type="ARBA" id="ARBA00022475"/>
    </source>
</evidence>
<dbReference type="Pfam" id="PF25876">
    <property type="entry name" value="HH_MFP_RND"/>
    <property type="match status" value="1"/>
</dbReference>
<dbReference type="Gene3D" id="6.10.140.1990">
    <property type="match status" value="1"/>
</dbReference>
<feature type="domain" description="Multidrug resistance protein MdtA-like alpha-helical hairpin" evidence="6">
    <location>
        <begin position="2"/>
        <end position="74"/>
    </location>
</feature>
<dbReference type="SUPFAM" id="SSF111369">
    <property type="entry name" value="HlyD-like secretion proteins"/>
    <property type="match status" value="1"/>
</dbReference>
<evidence type="ECO:0000313" key="8">
    <source>
        <dbReference type="EMBL" id="MDN3711055.1"/>
    </source>
</evidence>
<dbReference type="PANTHER" id="PTHR30469">
    <property type="entry name" value="MULTIDRUG RESISTANCE PROTEIN MDTA"/>
    <property type="match status" value="1"/>
</dbReference>
<evidence type="ECO:0000259" key="6">
    <source>
        <dbReference type="Pfam" id="PF25876"/>
    </source>
</evidence>
<keyword evidence="2" id="KW-0997">Cell inner membrane</keyword>
<keyword evidence="1" id="KW-1003">Cell membrane</keyword>
<evidence type="ECO:0000256" key="2">
    <source>
        <dbReference type="ARBA" id="ARBA00022519"/>
    </source>
</evidence>
<reference evidence="9" key="1">
    <citation type="journal article" date="2019" name="Int. J. Syst. Evol. Microbiol.">
        <title>The Global Catalogue of Microorganisms (GCM) 10K type strain sequencing project: providing services to taxonomists for standard genome sequencing and annotation.</title>
        <authorList>
            <consortium name="The Broad Institute Genomics Platform"/>
            <consortium name="The Broad Institute Genome Sequencing Center for Infectious Disease"/>
            <person name="Wu L."/>
            <person name="Ma J."/>
        </authorList>
    </citation>
    <scope>NUCLEOTIDE SEQUENCE [LARGE SCALE GENOMIC DNA]</scope>
    <source>
        <strain evidence="9">CECT 8482</strain>
    </source>
</reference>
<evidence type="ECO:0000313" key="9">
    <source>
        <dbReference type="Proteomes" id="UP001243846"/>
    </source>
</evidence>
<name>A0ABT8D6L2_9RHOB</name>
<dbReference type="Gene3D" id="2.40.30.170">
    <property type="match status" value="1"/>
</dbReference>
<dbReference type="PANTHER" id="PTHR30469:SF33">
    <property type="entry name" value="SLR1207 PROTEIN"/>
    <property type="match status" value="1"/>
</dbReference>
<organism evidence="8 9">
    <name type="scientific">Paracoccus cavernae</name>
    <dbReference type="NCBI Taxonomy" id="1571207"/>
    <lineage>
        <taxon>Bacteria</taxon>
        <taxon>Pseudomonadati</taxon>
        <taxon>Pseudomonadota</taxon>
        <taxon>Alphaproteobacteria</taxon>
        <taxon>Rhodobacterales</taxon>
        <taxon>Paracoccaceae</taxon>
        <taxon>Paracoccus</taxon>
    </lineage>
</organism>
<keyword evidence="3" id="KW-0175">Coiled coil</keyword>
<evidence type="ECO:0000256" key="4">
    <source>
        <dbReference type="ARBA" id="ARBA00023136"/>
    </source>
</evidence>
<evidence type="ECO:0000256" key="3">
    <source>
        <dbReference type="ARBA" id="ARBA00023054"/>
    </source>
</evidence>
<dbReference type="InterPro" id="IPR030190">
    <property type="entry name" value="MacA_alpha-hairpin_sf"/>
</dbReference>
<feature type="domain" description="Multidrug resistance protein MdtA-like beta-barrel" evidence="7">
    <location>
        <begin position="113"/>
        <end position="206"/>
    </location>
</feature>
<evidence type="ECO:0000259" key="7">
    <source>
        <dbReference type="Pfam" id="PF25944"/>
    </source>
</evidence>
<dbReference type="EMBL" id="JAUFRC010000001">
    <property type="protein sequence ID" value="MDN3711055.1"/>
    <property type="molecule type" value="Genomic_DNA"/>
</dbReference>